<dbReference type="InterPro" id="IPR002848">
    <property type="entry name" value="Translin_fam"/>
</dbReference>
<evidence type="ECO:0000256" key="1">
    <source>
        <dbReference type="ARBA" id="ARBA00004123"/>
    </source>
</evidence>
<dbReference type="Gene3D" id="1.20.58.190">
    <property type="entry name" value="Translin, domain 1"/>
    <property type="match status" value="1"/>
</dbReference>
<evidence type="ECO:0000256" key="4">
    <source>
        <dbReference type="ARBA" id="ARBA00022490"/>
    </source>
</evidence>
<keyword evidence="8" id="KW-1185">Reference proteome</keyword>
<dbReference type="EMBL" id="AMGY01000008">
    <property type="protein sequence ID" value="EXJ79231.1"/>
    <property type="molecule type" value="Genomic_DNA"/>
</dbReference>
<dbReference type="OrthoDB" id="31005at2759"/>
<keyword evidence="5" id="KW-0539">Nucleus</keyword>
<dbReference type="HOGENOM" id="CLU_067225_2_1_1"/>
<dbReference type="AlphaFoldDB" id="W9XQH8"/>
<organism evidence="7 8">
    <name type="scientific">Capronia epimyces CBS 606.96</name>
    <dbReference type="NCBI Taxonomy" id="1182542"/>
    <lineage>
        <taxon>Eukaryota</taxon>
        <taxon>Fungi</taxon>
        <taxon>Dikarya</taxon>
        <taxon>Ascomycota</taxon>
        <taxon>Pezizomycotina</taxon>
        <taxon>Eurotiomycetes</taxon>
        <taxon>Chaetothyriomycetidae</taxon>
        <taxon>Chaetothyriales</taxon>
        <taxon>Herpotrichiellaceae</taxon>
        <taxon>Capronia</taxon>
    </lineage>
</organism>
<accession>W9XQH8</accession>
<evidence type="ECO:0000313" key="8">
    <source>
        <dbReference type="Proteomes" id="UP000019478"/>
    </source>
</evidence>
<keyword evidence="4" id="KW-0963">Cytoplasm</keyword>
<dbReference type="SUPFAM" id="SSF74784">
    <property type="entry name" value="Translin"/>
    <property type="match status" value="1"/>
</dbReference>
<dbReference type="eggNOG" id="KOG3066">
    <property type="taxonomic scope" value="Eukaryota"/>
</dbReference>
<evidence type="ECO:0000256" key="3">
    <source>
        <dbReference type="ARBA" id="ARBA00005902"/>
    </source>
</evidence>
<dbReference type="GO" id="GO:0005634">
    <property type="term" value="C:nucleus"/>
    <property type="evidence" value="ECO:0007669"/>
    <property type="project" value="UniProtKB-SubCell"/>
</dbReference>
<feature type="compositionally biased region" description="Basic and acidic residues" evidence="6">
    <location>
        <begin position="259"/>
        <end position="269"/>
    </location>
</feature>
<evidence type="ECO:0000256" key="6">
    <source>
        <dbReference type="SAM" id="MobiDB-lite"/>
    </source>
</evidence>
<evidence type="ECO:0008006" key="9">
    <source>
        <dbReference type="Google" id="ProtNLM"/>
    </source>
</evidence>
<dbReference type="STRING" id="1182542.W9XQH8"/>
<dbReference type="GO" id="GO:0005737">
    <property type="term" value="C:cytoplasm"/>
    <property type="evidence" value="ECO:0007669"/>
    <property type="project" value="UniProtKB-SubCell"/>
</dbReference>
<dbReference type="RefSeq" id="XP_007737019.1">
    <property type="nucleotide sequence ID" value="XM_007738829.1"/>
</dbReference>
<dbReference type="CDD" id="cd14820">
    <property type="entry name" value="TRAX"/>
    <property type="match status" value="1"/>
</dbReference>
<evidence type="ECO:0000256" key="5">
    <source>
        <dbReference type="ARBA" id="ARBA00023242"/>
    </source>
</evidence>
<evidence type="ECO:0000256" key="2">
    <source>
        <dbReference type="ARBA" id="ARBA00004496"/>
    </source>
</evidence>
<dbReference type="InterPro" id="IPR036081">
    <property type="entry name" value="Translin_sf"/>
</dbReference>
<comment type="similarity">
    <text evidence="3">Belongs to the translin family.</text>
</comment>
<feature type="region of interest" description="Disordered" evidence="6">
    <location>
        <begin position="1"/>
        <end position="22"/>
    </location>
</feature>
<dbReference type="InterPro" id="IPR016069">
    <property type="entry name" value="Translin_C"/>
</dbReference>
<name>W9XQH8_9EURO</name>
<dbReference type="InterPro" id="IPR016068">
    <property type="entry name" value="Translin_N"/>
</dbReference>
<feature type="region of interest" description="Disordered" evidence="6">
    <location>
        <begin position="247"/>
        <end position="269"/>
    </location>
</feature>
<reference evidence="7 8" key="1">
    <citation type="submission" date="2013-03" db="EMBL/GenBank/DDBJ databases">
        <title>The Genome Sequence of Capronia epimyces CBS 606.96.</title>
        <authorList>
            <consortium name="The Broad Institute Genomics Platform"/>
            <person name="Cuomo C."/>
            <person name="de Hoog S."/>
            <person name="Gorbushina A."/>
            <person name="Walker B."/>
            <person name="Young S.K."/>
            <person name="Zeng Q."/>
            <person name="Gargeya S."/>
            <person name="Fitzgerald M."/>
            <person name="Haas B."/>
            <person name="Abouelleil A."/>
            <person name="Allen A.W."/>
            <person name="Alvarado L."/>
            <person name="Arachchi H.M."/>
            <person name="Berlin A.M."/>
            <person name="Chapman S.B."/>
            <person name="Gainer-Dewar J."/>
            <person name="Goldberg J."/>
            <person name="Griggs A."/>
            <person name="Gujja S."/>
            <person name="Hansen M."/>
            <person name="Howarth C."/>
            <person name="Imamovic A."/>
            <person name="Ireland A."/>
            <person name="Larimer J."/>
            <person name="McCowan C."/>
            <person name="Murphy C."/>
            <person name="Pearson M."/>
            <person name="Poon T.W."/>
            <person name="Priest M."/>
            <person name="Roberts A."/>
            <person name="Saif S."/>
            <person name="Shea T."/>
            <person name="Sisk P."/>
            <person name="Sykes S."/>
            <person name="Wortman J."/>
            <person name="Nusbaum C."/>
            <person name="Birren B."/>
        </authorList>
    </citation>
    <scope>NUCLEOTIDE SEQUENCE [LARGE SCALE GENOMIC DNA]</scope>
    <source>
        <strain evidence="7 8">CBS 606.96</strain>
    </source>
</reference>
<dbReference type="PANTHER" id="PTHR10741">
    <property type="entry name" value="TRANSLIN AND TRANSLIN ASSOCIATED PROTEIN X"/>
    <property type="match status" value="1"/>
</dbReference>
<evidence type="ECO:0000313" key="7">
    <source>
        <dbReference type="EMBL" id="EXJ79231.1"/>
    </source>
</evidence>
<dbReference type="Gene3D" id="1.20.58.200">
    <property type="entry name" value="Translin, domain 2"/>
    <property type="match status" value="1"/>
</dbReference>
<sequence>MAGTKRSHDGMKIDRPSASSEQTSPFIPVFEFFRSELDEHHDRRERIIKVSRDVTAQSKKIIFALQRARELGRPIHASISKQITPMHSTIRDLLQSIVPDLQGINACRYYGNITGGIQEFMEAVLFQHYLATQRVMSFDEAAAQLPEGLVLTYEDYVLGLFDMTGELMRFAITYMATNGQLPGSETGSSSTILTDMQLLRSELERLDASGSYSLSRDFSQKLRTTRTSIEKVENGVYSMIVRGKERPKGWRPDVSLTDAPREADQVDSY</sequence>
<gene>
    <name evidence="7" type="ORF">A1O3_08732</name>
</gene>
<dbReference type="Pfam" id="PF01997">
    <property type="entry name" value="Translin"/>
    <property type="match status" value="1"/>
</dbReference>
<protein>
    <recommendedName>
        <fullName evidence="9">Translin-associated protein X</fullName>
    </recommendedName>
</protein>
<comment type="caution">
    <text evidence="7">The sequence shown here is derived from an EMBL/GenBank/DDBJ whole genome shotgun (WGS) entry which is preliminary data.</text>
</comment>
<dbReference type="Proteomes" id="UP000019478">
    <property type="component" value="Unassembled WGS sequence"/>
</dbReference>
<comment type="subcellular location">
    <subcellularLocation>
        <location evidence="2">Cytoplasm</location>
    </subcellularLocation>
    <subcellularLocation>
        <location evidence="1">Nucleus</location>
    </subcellularLocation>
</comment>
<proteinExistence type="inferred from homology"/>
<feature type="compositionally biased region" description="Basic and acidic residues" evidence="6">
    <location>
        <begin position="1"/>
        <end position="15"/>
    </location>
</feature>
<dbReference type="GO" id="GO:0043565">
    <property type="term" value="F:sequence-specific DNA binding"/>
    <property type="evidence" value="ECO:0007669"/>
    <property type="project" value="InterPro"/>
</dbReference>
<dbReference type="GeneID" id="19172819"/>